<dbReference type="InterPro" id="IPR007639">
    <property type="entry name" value="Gln-tRNA-synth_Ib_RNA-bd_N"/>
</dbReference>
<reference evidence="2" key="1">
    <citation type="submission" date="2020-12" db="EMBL/GenBank/DDBJ databases">
        <title>Metabolic potential, ecology and presence of endohyphal bacteria is reflected in genomic diversity of Mucoromycotina.</title>
        <authorList>
            <person name="Muszewska A."/>
            <person name="Okrasinska A."/>
            <person name="Steczkiewicz K."/>
            <person name="Drgas O."/>
            <person name="Orlowska M."/>
            <person name="Perlinska-Lenart U."/>
            <person name="Aleksandrzak-Piekarczyk T."/>
            <person name="Szatraj K."/>
            <person name="Zielenkiewicz U."/>
            <person name="Pilsyk S."/>
            <person name="Malc E."/>
            <person name="Mieczkowski P."/>
            <person name="Kruszewska J.S."/>
            <person name="Biernat P."/>
            <person name="Pawlowska J."/>
        </authorList>
    </citation>
    <scope>NUCLEOTIDE SEQUENCE</scope>
    <source>
        <strain evidence="2">WA0000017839</strain>
    </source>
</reference>
<proteinExistence type="predicted"/>
<dbReference type="GO" id="GO:0006418">
    <property type="term" value="P:tRNA aminoacylation for protein translation"/>
    <property type="evidence" value="ECO:0007669"/>
    <property type="project" value="InterPro"/>
</dbReference>
<dbReference type="Proteomes" id="UP000603453">
    <property type="component" value="Unassembled WGS sequence"/>
</dbReference>
<comment type="caution">
    <text evidence="2">The sequence shown here is derived from an EMBL/GenBank/DDBJ whole genome shotgun (WGS) entry which is preliminary data.</text>
</comment>
<dbReference type="GO" id="GO:0005737">
    <property type="term" value="C:cytoplasm"/>
    <property type="evidence" value="ECO:0007669"/>
    <property type="project" value="InterPro"/>
</dbReference>
<dbReference type="Gene3D" id="1.10.10.2420">
    <property type="match status" value="1"/>
</dbReference>
<organism evidence="2 3">
    <name type="scientific">Mucor saturninus</name>
    <dbReference type="NCBI Taxonomy" id="64648"/>
    <lineage>
        <taxon>Eukaryota</taxon>
        <taxon>Fungi</taxon>
        <taxon>Fungi incertae sedis</taxon>
        <taxon>Mucoromycota</taxon>
        <taxon>Mucoromycotina</taxon>
        <taxon>Mucoromycetes</taxon>
        <taxon>Mucorales</taxon>
        <taxon>Mucorineae</taxon>
        <taxon>Mucoraceae</taxon>
        <taxon>Mucor</taxon>
    </lineage>
</organism>
<keyword evidence="3" id="KW-1185">Reference proteome</keyword>
<dbReference type="AlphaFoldDB" id="A0A8H7R107"/>
<dbReference type="InterPro" id="IPR042559">
    <property type="entry name" value="Gln-tRNA-synth_Ib_RNA-bd_N_2"/>
</dbReference>
<dbReference type="GO" id="GO:0005524">
    <property type="term" value="F:ATP binding"/>
    <property type="evidence" value="ECO:0007669"/>
    <property type="project" value="InterPro"/>
</dbReference>
<accession>A0A8H7R107</accession>
<gene>
    <name evidence="2" type="ORF">INT47_001446</name>
</gene>
<sequence>MRIKIGITVAFEQITAAITSDINTNYKNIVANRYKTLGLTLGNVLKIKPLRWTDGGKGVYKSEYTC</sequence>
<dbReference type="Pfam" id="PF04558">
    <property type="entry name" value="tRNA_synt_1c_R1"/>
    <property type="match status" value="1"/>
</dbReference>
<evidence type="ECO:0000259" key="1">
    <source>
        <dbReference type="Pfam" id="PF04558"/>
    </source>
</evidence>
<evidence type="ECO:0000313" key="3">
    <source>
        <dbReference type="Proteomes" id="UP000603453"/>
    </source>
</evidence>
<name>A0A8H7R107_9FUNG</name>
<protein>
    <recommendedName>
        <fullName evidence="1">Glutaminyl-tRNA synthetase class Ib non-specific RNA-binding domain-containing protein</fullName>
    </recommendedName>
</protein>
<feature type="domain" description="Glutaminyl-tRNA synthetase class Ib non-specific RNA-binding" evidence="1">
    <location>
        <begin position="5"/>
        <end position="55"/>
    </location>
</feature>
<evidence type="ECO:0000313" key="2">
    <source>
        <dbReference type="EMBL" id="KAG2201358.1"/>
    </source>
</evidence>
<dbReference type="EMBL" id="JAEPRD010000072">
    <property type="protein sequence ID" value="KAG2201358.1"/>
    <property type="molecule type" value="Genomic_DNA"/>
</dbReference>
<dbReference type="GO" id="GO:0004812">
    <property type="term" value="F:aminoacyl-tRNA ligase activity"/>
    <property type="evidence" value="ECO:0007669"/>
    <property type="project" value="InterPro"/>
</dbReference>